<proteinExistence type="predicted"/>
<keyword evidence="1" id="KW-0472">Membrane</keyword>
<dbReference type="OrthoDB" id="8403853at2"/>
<reference evidence="2 3" key="1">
    <citation type="submission" date="2014-12" db="EMBL/GenBank/DDBJ databases">
        <title>16Stimator: statistical estimation of ribosomal gene copy numbers from draft genome assemblies.</title>
        <authorList>
            <person name="Perisin M.A."/>
            <person name="Vetter M."/>
            <person name="Gilbert J.A."/>
            <person name="Bergelson J."/>
        </authorList>
    </citation>
    <scope>NUCLEOTIDE SEQUENCE [LARGE SCALE GENOMIC DNA]</scope>
    <source>
        <strain evidence="2 3">MEJ076</strain>
    </source>
</reference>
<name>A0A0D0K825_AGRTU</name>
<dbReference type="AlphaFoldDB" id="A0A0D0K825"/>
<feature type="transmembrane region" description="Helical" evidence="1">
    <location>
        <begin position="12"/>
        <end position="29"/>
    </location>
</feature>
<feature type="transmembrane region" description="Helical" evidence="1">
    <location>
        <begin position="36"/>
        <end position="53"/>
    </location>
</feature>
<comment type="caution">
    <text evidence="2">The sequence shown here is derived from an EMBL/GenBank/DDBJ whole genome shotgun (WGS) entry which is preliminary data.</text>
</comment>
<keyword evidence="1" id="KW-1133">Transmembrane helix</keyword>
<evidence type="ECO:0000313" key="3">
    <source>
        <dbReference type="Proteomes" id="UP000035017"/>
    </source>
</evidence>
<sequence length="86" mass="9642">MEILEAYIPEDVGSMLIMAVFAVIAIWLVMFLVRKLIGVALLAAVVIGGMMVWQNPAVLGTAQDTAMRYYDQWHDGGRSDDGQRRW</sequence>
<dbReference type="Proteomes" id="UP000035017">
    <property type="component" value="Unassembled WGS sequence"/>
</dbReference>
<organism evidence="2 3">
    <name type="scientific">Agrobacterium tumefaciens</name>
    <dbReference type="NCBI Taxonomy" id="358"/>
    <lineage>
        <taxon>Bacteria</taxon>
        <taxon>Pseudomonadati</taxon>
        <taxon>Pseudomonadota</taxon>
        <taxon>Alphaproteobacteria</taxon>
        <taxon>Hyphomicrobiales</taxon>
        <taxon>Rhizobiaceae</taxon>
        <taxon>Rhizobium/Agrobacterium group</taxon>
        <taxon>Agrobacterium</taxon>
        <taxon>Agrobacterium tumefaciens complex</taxon>
    </lineage>
</organism>
<gene>
    <name evidence="2" type="ORF">RU07_04500</name>
</gene>
<keyword evidence="1" id="KW-0812">Transmembrane</keyword>
<evidence type="ECO:0000313" key="2">
    <source>
        <dbReference type="EMBL" id="KIQ04763.1"/>
    </source>
</evidence>
<accession>A0A0D0K825</accession>
<protein>
    <submittedName>
        <fullName evidence="2">Uncharacterized protein</fullName>
    </submittedName>
</protein>
<dbReference type="EMBL" id="JXQV01000004">
    <property type="protein sequence ID" value="KIQ04763.1"/>
    <property type="molecule type" value="Genomic_DNA"/>
</dbReference>
<evidence type="ECO:0000256" key="1">
    <source>
        <dbReference type="SAM" id="Phobius"/>
    </source>
</evidence>